<gene>
    <name evidence="1" type="ORF">K461DRAFT_224235</name>
</gene>
<keyword evidence="2" id="KW-1185">Reference proteome</keyword>
<comment type="caution">
    <text evidence="1">The sequence shown here is derived from an EMBL/GenBank/DDBJ whole genome shotgun (WGS) entry which is preliminary data.</text>
</comment>
<protein>
    <submittedName>
        <fullName evidence="1">P-loop containing nucleoside triphosphate hydrolase protein</fullName>
    </submittedName>
</protein>
<dbReference type="OrthoDB" id="10041966at2759"/>
<reference evidence="1" key="1">
    <citation type="journal article" date="2020" name="Stud. Mycol.">
        <title>101 Dothideomycetes genomes: a test case for predicting lifestyles and emergence of pathogens.</title>
        <authorList>
            <person name="Haridas S."/>
            <person name="Albert R."/>
            <person name="Binder M."/>
            <person name="Bloem J."/>
            <person name="Labutti K."/>
            <person name="Salamov A."/>
            <person name="Andreopoulos B."/>
            <person name="Baker S."/>
            <person name="Barry K."/>
            <person name="Bills G."/>
            <person name="Bluhm B."/>
            <person name="Cannon C."/>
            <person name="Castanera R."/>
            <person name="Culley D."/>
            <person name="Daum C."/>
            <person name="Ezra D."/>
            <person name="Gonzalez J."/>
            <person name="Henrissat B."/>
            <person name="Kuo A."/>
            <person name="Liang C."/>
            <person name="Lipzen A."/>
            <person name="Lutzoni F."/>
            <person name="Magnuson J."/>
            <person name="Mondo S."/>
            <person name="Nolan M."/>
            <person name="Ohm R."/>
            <person name="Pangilinan J."/>
            <person name="Park H.-J."/>
            <person name="Ramirez L."/>
            <person name="Alfaro M."/>
            <person name="Sun H."/>
            <person name="Tritt A."/>
            <person name="Yoshinaga Y."/>
            <person name="Zwiers L.-H."/>
            <person name="Turgeon B."/>
            <person name="Goodwin S."/>
            <person name="Spatafora J."/>
            <person name="Crous P."/>
            <person name="Grigoriev I."/>
        </authorList>
    </citation>
    <scope>NUCLEOTIDE SEQUENCE</scope>
    <source>
        <strain evidence="1">CBS 260.36</strain>
    </source>
</reference>
<evidence type="ECO:0000313" key="2">
    <source>
        <dbReference type="Proteomes" id="UP000799439"/>
    </source>
</evidence>
<accession>A0A9P4J8U0</accession>
<dbReference type="SUPFAM" id="SSF52540">
    <property type="entry name" value="P-loop containing nucleoside triphosphate hydrolases"/>
    <property type="match status" value="1"/>
</dbReference>
<sequence>MASTAATAPPPVTLLVGISGPSSSGKTTLSRHLRDIFPGTFILHEDDFYKPDKDIPVHNGVADWDCLGALDLPALRNALAYIRSHGVPPPELVSKEDQNSVGESGVDDRVVADLHRRAESKFAGARSHVRVAIVDGFLLFAEEMKDIRNLFDVKLFLRTDYITAKTRREARKGYVTIEGFWEDPPGYVDEIVWPNYVKDHAFLFESGDVQGSPKKDVLRRLGIQAMPYDAGGSMTRCVQWGYEILEKEIDVRQ</sequence>
<name>A0A9P4J8U0_9PEZI</name>
<organism evidence="1 2">
    <name type="scientific">Myriangium duriaei CBS 260.36</name>
    <dbReference type="NCBI Taxonomy" id="1168546"/>
    <lineage>
        <taxon>Eukaryota</taxon>
        <taxon>Fungi</taxon>
        <taxon>Dikarya</taxon>
        <taxon>Ascomycota</taxon>
        <taxon>Pezizomycotina</taxon>
        <taxon>Dothideomycetes</taxon>
        <taxon>Dothideomycetidae</taxon>
        <taxon>Myriangiales</taxon>
        <taxon>Myriangiaceae</taxon>
        <taxon>Myriangium</taxon>
    </lineage>
</organism>
<evidence type="ECO:0000313" key="1">
    <source>
        <dbReference type="EMBL" id="KAF2154429.1"/>
    </source>
</evidence>
<dbReference type="Gene3D" id="3.40.50.300">
    <property type="entry name" value="P-loop containing nucleotide triphosphate hydrolases"/>
    <property type="match status" value="1"/>
</dbReference>
<dbReference type="EMBL" id="ML996084">
    <property type="protein sequence ID" value="KAF2154429.1"/>
    <property type="molecule type" value="Genomic_DNA"/>
</dbReference>
<dbReference type="PANTHER" id="PTHR10285">
    <property type="entry name" value="URIDINE KINASE"/>
    <property type="match status" value="1"/>
</dbReference>
<proteinExistence type="predicted"/>
<dbReference type="CDD" id="cd02024">
    <property type="entry name" value="NRK1"/>
    <property type="match status" value="1"/>
</dbReference>
<keyword evidence="1" id="KW-0378">Hydrolase</keyword>
<dbReference type="AlphaFoldDB" id="A0A9P4J8U0"/>
<dbReference type="Proteomes" id="UP000799439">
    <property type="component" value="Unassembled WGS sequence"/>
</dbReference>
<dbReference type="GO" id="GO:0016787">
    <property type="term" value="F:hydrolase activity"/>
    <property type="evidence" value="ECO:0007669"/>
    <property type="project" value="UniProtKB-KW"/>
</dbReference>
<dbReference type="InterPro" id="IPR027417">
    <property type="entry name" value="P-loop_NTPase"/>
</dbReference>